<dbReference type="InterPro" id="IPR019050">
    <property type="entry name" value="FDF_dom"/>
</dbReference>
<evidence type="ECO:0000313" key="6">
    <source>
        <dbReference type="EMBL" id="KAF4674015.1"/>
    </source>
</evidence>
<dbReference type="PANTHER" id="PTHR13586">
    <property type="entry name" value="SCD6 PROTEIN-RELATED"/>
    <property type="match status" value="1"/>
</dbReference>
<feature type="short sequence motif" description="FFD box" evidence="1">
    <location>
        <begin position="223"/>
        <end position="239"/>
    </location>
</feature>
<feature type="region of interest" description="Disordered" evidence="2">
    <location>
        <begin position="162"/>
        <end position="185"/>
    </location>
</feature>
<dbReference type="PROSITE" id="PS51512">
    <property type="entry name" value="DFDF"/>
    <property type="match status" value="1"/>
</dbReference>
<dbReference type="InterPro" id="IPR025609">
    <property type="entry name" value="Lsm14-like_N"/>
</dbReference>
<dbReference type="Gene3D" id="2.30.30.100">
    <property type="match status" value="1"/>
</dbReference>
<dbReference type="InterPro" id="IPR047575">
    <property type="entry name" value="Sm"/>
</dbReference>
<dbReference type="Proteomes" id="UP000591131">
    <property type="component" value="Unassembled WGS sequence"/>
</dbReference>
<dbReference type="SUPFAM" id="SSF50182">
    <property type="entry name" value="Sm-like ribonucleoproteins"/>
    <property type="match status" value="1"/>
</dbReference>
<feature type="region of interest" description="Disordered" evidence="2">
    <location>
        <begin position="98"/>
        <end position="140"/>
    </location>
</feature>
<feature type="region of interest" description="Disordered" evidence="2">
    <location>
        <begin position="244"/>
        <end position="307"/>
    </location>
</feature>
<keyword evidence="7" id="KW-1185">Reference proteome</keyword>
<evidence type="ECO:0000259" key="3">
    <source>
        <dbReference type="PROSITE" id="PS51512"/>
    </source>
</evidence>
<feature type="domain" description="DFDF" evidence="3">
    <location>
        <begin position="185"/>
        <end position="221"/>
    </location>
</feature>
<feature type="compositionally biased region" description="Gly residues" evidence="2">
    <location>
        <begin position="128"/>
        <end position="140"/>
    </location>
</feature>
<dbReference type="Pfam" id="PF12701">
    <property type="entry name" value="LSM14"/>
    <property type="match status" value="1"/>
</dbReference>
<organism evidence="6 7">
    <name type="scientific">Perkinsus chesapeaki</name>
    <name type="common">Clam parasite</name>
    <name type="synonym">Perkinsus andrewsi</name>
    <dbReference type="NCBI Taxonomy" id="330153"/>
    <lineage>
        <taxon>Eukaryota</taxon>
        <taxon>Sar</taxon>
        <taxon>Alveolata</taxon>
        <taxon>Perkinsozoa</taxon>
        <taxon>Perkinsea</taxon>
        <taxon>Perkinsida</taxon>
        <taxon>Perkinsidae</taxon>
        <taxon>Perkinsus</taxon>
    </lineage>
</organism>
<feature type="domain" description="FFD box profile" evidence="4">
    <location>
        <begin position="223"/>
        <end position="239"/>
    </location>
</feature>
<evidence type="ECO:0000259" key="5">
    <source>
        <dbReference type="PROSITE" id="PS52002"/>
    </source>
</evidence>
<dbReference type="InterPro" id="IPR010920">
    <property type="entry name" value="LSM_dom_sf"/>
</dbReference>
<dbReference type="PANTHER" id="PTHR13586:SF0">
    <property type="entry name" value="TRAILER HITCH, ISOFORM H"/>
    <property type="match status" value="1"/>
</dbReference>
<evidence type="ECO:0000313" key="7">
    <source>
        <dbReference type="Proteomes" id="UP000591131"/>
    </source>
</evidence>
<evidence type="ECO:0000259" key="4">
    <source>
        <dbReference type="PROSITE" id="PS51513"/>
    </source>
</evidence>
<accession>A0A7J6MR21</accession>
<evidence type="ECO:0000256" key="2">
    <source>
        <dbReference type="SAM" id="MobiDB-lite"/>
    </source>
</evidence>
<sequence length="307" mass="33103">MSGSSLPYIGSKISLISNAEIRYEGILYTINTEESTIALQNVKSFGTEGRKTPNVPPSDEVYDFIIFRGKDIKDLVVLEGAGQKPGPLADPAIVSMNKAPRVSGGDNRGQQHRDDNRRGRGRWEDRGGNWGGYSGGGGKGYGKGYGGKGGSYYGGYSGGYNRSDRPAHRRPPSRTGPVGELVPNVNPEAKAEVKEEFDYAGNASKLEKPDESAVSTAGTTVRSGYNKTKGFFDDISCDALDRKERTTTQSGDPGVADQRAKMRATDKETFGAIAAQRRPFGGYRRPYGKGRGGKGGKGVSRSWWQLK</sequence>
<dbReference type="AlphaFoldDB" id="A0A7J6MR21"/>
<dbReference type="OrthoDB" id="21539at2759"/>
<dbReference type="SMART" id="SM01199">
    <property type="entry name" value="FDF"/>
    <property type="match status" value="1"/>
</dbReference>
<evidence type="ECO:0000256" key="1">
    <source>
        <dbReference type="PROSITE-ProRule" id="PRU00846"/>
    </source>
</evidence>
<feature type="compositionally biased region" description="Basic and acidic residues" evidence="2">
    <location>
        <begin position="109"/>
        <end position="127"/>
    </location>
</feature>
<dbReference type="CDD" id="cd01736">
    <property type="entry name" value="LSm14_N"/>
    <property type="match status" value="1"/>
</dbReference>
<dbReference type="PROSITE" id="PS52002">
    <property type="entry name" value="SM"/>
    <property type="match status" value="1"/>
</dbReference>
<protein>
    <submittedName>
        <fullName evidence="6">Protein LSM14 A</fullName>
    </submittedName>
</protein>
<dbReference type="GO" id="GO:0003723">
    <property type="term" value="F:RNA binding"/>
    <property type="evidence" value="ECO:0007669"/>
    <property type="project" value="InterPro"/>
</dbReference>
<dbReference type="InterPro" id="IPR025762">
    <property type="entry name" value="DFDF"/>
</dbReference>
<feature type="domain" description="Sm" evidence="5">
    <location>
        <begin position="1"/>
        <end position="81"/>
    </location>
</feature>
<reference evidence="6 7" key="1">
    <citation type="submission" date="2020-04" db="EMBL/GenBank/DDBJ databases">
        <title>Perkinsus chesapeaki whole genome sequence.</title>
        <authorList>
            <person name="Bogema D.R."/>
        </authorList>
    </citation>
    <scope>NUCLEOTIDE SEQUENCE [LARGE SCALE GENOMIC DNA]</scope>
    <source>
        <strain evidence="6">ATCC PRA-425</strain>
    </source>
</reference>
<dbReference type="InterPro" id="IPR025761">
    <property type="entry name" value="FFD_box"/>
</dbReference>
<proteinExistence type="predicted"/>
<dbReference type="EMBL" id="JAAPAO010000071">
    <property type="protein sequence ID" value="KAF4674015.1"/>
    <property type="molecule type" value="Genomic_DNA"/>
</dbReference>
<dbReference type="SMART" id="SM01271">
    <property type="entry name" value="LSM14"/>
    <property type="match status" value="1"/>
</dbReference>
<gene>
    <name evidence="6" type="primary">LSM14A_2</name>
    <name evidence="6" type="ORF">FOL47_009806</name>
</gene>
<feature type="compositionally biased region" description="Basic and acidic residues" evidence="2">
    <location>
        <begin position="258"/>
        <end position="269"/>
    </location>
</feature>
<name>A0A7J6MR21_PERCH</name>
<comment type="caution">
    <text evidence="6">The sequence shown here is derived from an EMBL/GenBank/DDBJ whole genome shotgun (WGS) entry which is preliminary data.</text>
</comment>
<dbReference type="PROSITE" id="PS51513">
    <property type="entry name" value="FFD"/>
    <property type="match status" value="1"/>
</dbReference>